<dbReference type="Proteomes" id="UP000305067">
    <property type="component" value="Unassembled WGS sequence"/>
</dbReference>
<proteinExistence type="predicted"/>
<evidence type="ECO:0000313" key="3">
    <source>
        <dbReference type="Proteomes" id="UP000305067"/>
    </source>
</evidence>
<keyword evidence="3" id="KW-1185">Reference proteome</keyword>
<dbReference type="EMBL" id="ML178827">
    <property type="protein sequence ID" value="TFL00888.1"/>
    <property type="molecule type" value="Genomic_DNA"/>
</dbReference>
<feature type="region of interest" description="Disordered" evidence="1">
    <location>
        <begin position="167"/>
        <end position="189"/>
    </location>
</feature>
<sequence>MSRRSAVNVADGPSRSAVVVRVRGSGIRTSVSDFKHLAEQDTSRYRSGGLMLPFGVYSSFLRYLDTLGHSHTLSQLSRSSFAGCQVAPGSRLGLHRSMSAGNRLFTCVFFDSASESRPSVNCGRYLELVEQSSRDYNPSSSEGAVTCNRDQTLGSFSYSRRARRLPRYGPSGHANARTDTPMITHCSTT</sequence>
<evidence type="ECO:0000256" key="1">
    <source>
        <dbReference type="SAM" id="MobiDB-lite"/>
    </source>
</evidence>
<evidence type="ECO:0000313" key="2">
    <source>
        <dbReference type="EMBL" id="TFL00888.1"/>
    </source>
</evidence>
<name>A0A5C3QHZ2_9AGAR</name>
<organism evidence="2 3">
    <name type="scientific">Pterulicium gracile</name>
    <dbReference type="NCBI Taxonomy" id="1884261"/>
    <lineage>
        <taxon>Eukaryota</taxon>
        <taxon>Fungi</taxon>
        <taxon>Dikarya</taxon>
        <taxon>Basidiomycota</taxon>
        <taxon>Agaricomycotina</taxon>
        <taxon>Agaricomycetes</taxon>
        <taxon>Agaricomycetidae</taxon>
        <taxon>Agaricales</taxon>
        <taxon>Pleurotineae</taxon>
        <taxon>Pterulaceae</taxon>
        <taxon>Pterulicium</taxon>
    </lineage>
</organism>
<accession>A0A5C3QHZ2</accession>
<dbReference type="AlphaFoldDB" id="A0A5C3QHZ2"/>
<gene>
    <name evidence="2" type="ORF">BDV98DRAFT_568883</name>
</gene>
<protein>
    <submittedName>
        <fullName evidence="2">Uncharacterized protein</fullName>
    </submittedName>
</protein>
<reference evidence="2 3" key="1">
    <citation type="journal article" date="2019" name="Nat. Ecol. Evol.">
        <title>Megaphylogeny resolves global patterns of mushroom evolution.</title>
        <authorList>
            <person name="Varga T."/>
            <person name="Krizsan K."/>
            <person name="Foldi C."/>
            <person name="Dima B."/>
            <person name="Sanchez-Garcia M."/>
            <person name="Sanchez-Ramirez S."/>
            <person name="Szollosi G.J."/>
            <person name="Szarkandi J.G."/>
            <person name="Papp V."/>
            <person name="Albert L."/>
            <person name="Andreopoulos W."/>
            <person name="Angelini C."/>
            <person name="Antonin V."/>
            <person name="Barry K.W."/>
            <person name="Bougher N.L."/>
            <person name="Buchanan P."/>
            <person name="Buyck B."/>
            <person name="Bense V."/>
            <person name="Catcheside P."/>
            <person name="Chovatia M."/>
            <person name="Cooper J."/>
            <person name="Damon W."/>
            <person name="Desjardin D."/>
            <person name="Finy P."/>
            <person name="Geml J."/>
            <person name="Haridas S."/>
            <person name="Hughes K."/>
            <person name="Justo A."/>
            <person name="Karasinski D."/>
            <person name="Kautmanova I."/>
            <person name="Kiss B."/>
            <person name="Kocsube S."/>
            <person name="Kotiranta H."/>
            <person name="LaButti K.M."/>
            <person name="Lechner B.E."/>
            <person name="Liimatainen K."/>
            <person name="Lipzen A."/>
            <person name="Lukacs Z."/>
            <person name="Mihaltcheva S."/>
            <person name="Morgado L.N."/>
            <person name="Niskanen T."/>
            <person name="Noordeloos M.E."/>
            <person name="Ohm R.A."/>
            <person name="Ortiz-Santana B."/>
            <person name="Ovrebo C."/>
            <person name="Racz N."/>
            <person name="Riley R."/>
            <person name="Savchenko A."/>
            <person name="Shiryaev A."/>
            <person name="Soop K."/>
            <person name="Spirin V."/>
            <person name="Szebenyi C."/>
            <person name="Tomsovsky M."/>
            <person name="Tulloss R.E."/>
            <person name="Uehling J."/>
            <person name="Grigoriev I.V."/>
            <person name="Vagvolgyi C."/>
            <person name="Papp T."/>
            <person name="Martin F.M."/>
            <person name="Miettinen O."/>
            <person name="Hibbett D.S."/>
            <person name="Nagy L.G."/>
        </authorList>
    </citation>
    <scope>NUCLEOTIDE SEQUENCE [LARGE SCALE GENOMIC DNA]</scope>
    <source>
        <strain evidence="2 3">CBS 309.79</strain>
    </source>
</reference>